<accession>G4ZMW1</accession>
<dbReference type="GeneID" id="20642033"/>
<keyword evidence="2" id="KW-1185">Reference proteome</keyword>
<protein>
    <submittedName>
        <fullName evidence="1">Uncharacterized protein</fullName>
    </submittedName>
</protein>
<dbReference type="EMBL" id="JH159155">
    <property type="protein sequence ID" value="EGZ14684.1"/>
    <property type="molecule type" value="Genomic_DNA"/>
</dbReference>
<dbReference type="Proteomes" id="UP000002640">
    <property type="component" value="Unassembled WGS sequence"/>
</dbReference>
<evidence type="ECO:0000313" key="2">
    <source>
        <dbReference type="Proteomes" id="UP000002640"/>
    </source>
</evidence>
<gene>
    <name evidence="1" type="ORF">PHYSODRAFT_301586</name>
</gene>
<dbReference type="AlphaFoldDB" id="G4ZMW1"/>
<dbReference type="RefSeq" id="XP_009528433.1">
    <property type="nucleotide sequence ID" value="XM_009530138.1"/>
</dbReference>
<dbReference type="InParanoid" id="G4ZMW1"/>
<name>G4ZMW1_PHYSP</name>
<evidence type="ECO:0000313" key="1">
    <source>
        <dbReference type="EMBL" id="EGZ14684.1"/>
    </source>
</evidence>
<dbReference type="KEGG" id="psoj:PHYSODRAFT_301586"/>
<reference evidence="1 2" key="1">
    <citation type="journal article" date="2006" name="Science">
        <title>Phytophthora genome sequences uncover evolutionary origins and mechanisms of pathogenesis.</title>
        <authorList>
            <person name="Tyler B.M."/>
            <person name="Tripathy S."/>
            <person name="Zhang X."/>
            <person name="Dehal P."/>
            <person name="Jiang R.H."/>
            <person name="Aerts A."/>
            <person name="Arredondo F.D."/>
            <person name="Baxter L."/>
            <person name="Bensasson D."/>
            <person name="Beynon J.L."/>
            <person name="Chapman J."/>
            <person name="Damasceno C.M."/>
            <person name="Dorrance A.E."/>
            <person name="Dou D."/>
            <person name="Dickerman A.W."/>
            <person name="Dubchak I.L."/>
            <person name="Garbelotto M."/>
            <person name="Gijzen M."/>
            <person name="Gordon S.G."/>
            <person name="Govers F."/>
            <person name="Grunwald N.J."/>
            <person name="Huang W."/>
            <person name="Ivors K.L."/>
            <person name="Jones R.W."/>
            <person name="Kamoun S."/>
            <person name="Krampis K."/>
            <person name="Lamour K.H."/>
            <person name="Lee M.K."/>
            <person name="McDonald W.H."/>
            <person name="Medina M."/>
            <person name="Meijer H.J."/>
            <person name="Nordberg E.K."/>
            <person name="Maclean D.J."/>
            <person name="Ospina-Giraldo M.D."/>
            <person name="Morris P.F."/>
            <person name="Phuntumart V."/>
            <person name="Putnam N.H."/>
            <person name="Rash S."/>
            <person name="Rose J.K."/>
            <person name="Sakihama Y."/>
            <person name="Salamov A.A."/>
            <person name="Savidor A."/>
            <person name="Scheuring C.F."/>
            <person name="Smith B.M."/>
            <person name="Sobral B.W."/>
            <person name="Terry A."/>
            <person name="Torto-Alalibo T.A."/>
            <person name="Win J."/>
            <person name="Xu Z."/>
            <person name="Zhang H."/>
            <person name="Grigoriev I.V."/>
            <person name="Rokhsar D.S."/>
            <person name="Boore J.L."/>
        </authorList>
    </citation>
    <scope>NUCLEOTIDE SEQUENCE [LARGE SCALE GENOMIC DNA]</scope>
    <source>
        <strain evidence="1 2">P6497</strain>
    </source>
</reference>
<sequence>MKSICSPSLTTDSCATAHSLESLVLHARSKRLHARPEAERLDDFWPVLLRGSPPAVQLRRPLGGKTEGSWQPRWLLEEDDFAEYLELVDAYKAAAGTIISASMRSLGLPAEMAAARSMRSLMLSIPWGFLRSVSMISSVTSTAHALLLGTRSRRKVSCGPPYRPSFGRLTCLLVVLGARSTVKTLRVSQTQFRLSGVETCLALEHLMLTPEVYLCIGILAGPQRKPHAFMLQVTTAGCFASDDNVAQMPLLKYAFSWLDQLRFVCRVLIC</sequence>
<proteinExistence type="predicted"/>
<organism evidence="1 2">
    <name type="scientific">Phytophthora sojae (strain P6497)</name>
    <name type="common">Soybean stem and root rot agent</name>
    <name type="synonym">Phytophthora megasperma f. sp. glycines</name>
    <dbReference type="NCBI Taxonomy" id="1094619"/>
    <lineage>
        <taxon>Eukaryota</taxon>
        <taxon>Sar</taxon>
        <taxon>Stramenopiles</taxon>
        <taxon>Oomycota</taxon>
        <taxon>Peronosporomycetes</taxon>
        <taxon>Peronosporales</taxon>
        <taxon>Peronosporaceae</taxon>
        <taxon>Phytophthora</taxon>
    </lineage>
</organism>